<dbReference type="RefSeq" id="WP_058276980.1">
    <property type="nucleotide sequence ID" value="NZ_CYPU01000023.1"/>
</dbReference>
<feature type="binding site" evidence="4">
    <location>
        <position position="129"/>
    </location>
    <ligand>
        <name>pyridoxal 5'-phosphate</name>
        <dbReference type="ChEBI" id="CHEBI:597326"/>
    </ligand>
</feature>
<comment type="catalytic activity">
    <reaction evidence="4">
        <text>N(2)-acetyl-L-ornithine + 2-oxoglutarate = N-acetyl-L-glutamate 5-semialdehyde + L-glutamate</text>
        <dbReference type="Rhea" id="RHEA:18049"/>
        <dbReference type="ChEBI" id="CHEBI:16810"/>
        <dbReference type="ChEBI" id="CHEBI:29123"/>
        <dbReference type="ChEBI" id="CHEBI:29985"/>
        <dbReference type="ChEBI" id="CHEBI:57805"/>
        <dbReference type="EC" id="2.6.1.11"/>
    </reaction>
</comment>
<organism evidence="5 6">
    <name type="scientific">Ruegeria atlantica</name>
    <dbReference type="NCBI Taxonomy" id="81569"/>
    <lineage>
        <taxon>Bacteria</taxon>
        <taxon>Pseudomonadati</taxon>
        <taxon>Pseudomonadota</taxon>
        <taxon>Alphaproteobacteria</taxon>
        <taxon>Rhodobacterales</taxon>
        <taxon>Roseobacteraceae</taxon>
        <taxon>Ruegeria</taxon>
    </lineage>
</organism>
<dbReference type="CDD" id="cd00610">
    <property type="entry name" value="OAT_like"/>
    <property type="match status" value="1"/>
</dbReference>
<dbReference type="EMBL" id="CYPU01000023">
    <property type="protein sequence ID" value="CUH47280.1"/>
    <property type="molecule type" value="Genomic_DNA"/>
</dbReference>
<dbReference type="Gene3D" id="3.90.1150.10">
    <property type="entry name" value="Aspartate Aminotransferase, domain 1"/>
    <property type="match status" value="1"/>
</dbReference>
<dbReference type="GO" id="GO:0005737">
    <property type="term" value="C:cytoplasm"/>
    <property type="evidence" value="ECO:0007669"/>
    <property type="project" value="UniProtKB-SubCell"/>
</dbReference>
<proteinExistence type="inferred from homology"/>
<dbReference type="GeneID" id="55492702"/>
<comment type="subcellular location">
    <subcellularLocation>
        <location evidence="4">Cytoplasm</location>
    </subcellularLocation>
</comment>
<dbReference type="NCBIfam" id="NF002325">
    <property type="entry name" value="PRK01278.1"/>
    <property type="match status" value="1"/>
</dbReference>
<keyword evidence="3 4" id="KW-0663">Pyridoxal phosphate</keyword>
<evidence type="ECO:0000256" key="2">
    <source>
        <dbReference type="ARBA" id="ARBA00022679"/>
    </source>
</evidence>
<dbReference type="HAMAP" id="MF_01107">
    <property type="entry name" value="ArgD_aminotrans_3"/>
    <property type="match status" value="1"/>
</dbReference>
<dbReference type="InterPro" id="IPR050103">
    <property type="entry name" value="Class-III_PLP-dep_AT"/>
</dbReference>
<keyword evidence="4" id="KW-0963">Cytoplasm</keyword>
<dbReference type="FunFam" id="3.40.640.10:FF:000004">
    <property type="entry name" value="Acetylornithine aminotransferase"/>
    <property type="match status" value="1"/>
</dbReference>
<dbReference type="InterPro" id="IPR005814">
    <property type="entry name" value="Aminotrans_3"/>
</dbReference>
<dbReference type="AlphaFoldDB" id="A0A0P1ECC9"/>
<comment type="miscellaneous">
    <text evidence="4">May also have succinyldiaminopimelate aminotransferase activity, thus carrying out the corresponding step in lysine biosynthesis.</text>
</comment>
<dbReference type="GO" id="GO:0003992">
    <property type="term" value="F:N2-acetyl-L-ornithine:2-oxoglutarate 5-aminotransferase activity"/>
    <property type="evidence" value="ECO:0007669"/>
    <property type="project" value="UniProtKB-UniRule"/>
</dbReference>
<dbReference type="GO" id="GO:0042802">
    <property type="term" value="F:identical protein binding"/>
    <property type="evidence" value="ECO:0007669"/>
    <property type="project" value="TreeGrafter"/>
</dbReference>
<evidence type="ECO:0000313" key="5">
    <source>
        <dbReference type="EMBL" id="CUH47280.1"/>
    </source>
</evidence>
<dbReference type="Pfam" id="PF00202">
    <property type="entry name" value="Aminotran_3"/>
    <property type="match status" value="1"/>
</dbReference>
<protein>
    <recommendedName>
        <fullName evidence="4">Acetylornithine aminotransferase</fullName>
        <shortName evidence="4">ACOAT</shortName>
        <ecNumber evidence="4">2.6.1.11</ecNumber>
    </recommendedName>
</protein>
<dbReference type="InterPro" id="IPR004636">
    <property type="entry name" value="AcOrn/SuccOrn_fam"/>
</dbReference>
<keyword evidence="1 4" id="KW-0032">Aminotransferase</keyword>
<dbReference type="STRING" id="81569.RUM4293_01011"/>
<dbReference type="InterPro" id="IPR015422">
    <property type="entry name" value="PyrdxlP-dep_Trfase_small"/>
</dbReference>
<dbReference type="InterPro" id="IPR015424">
    <property type="entry name" value="PyrdxlP-dep_Trfase"/>
</dbReference>
<feature type="binding site" evidence="4">
    <location>
        <position position="132"/>
    </location>
    <ligand>
        <name>N(2)-acetyl-L-ornithine</name>
        <dbReference type="ChEBI" id="CHEBI:57805"/>
    </ligand>
</feature>
<dbReference type="InterPro" id="IPR049704">
    <property type="entry name" value="Aminotrans_3_PPA_site"/>
</dbReference>
<keyword evidence="4" id="KW-0055">Arginine biosynthesis</keyword>
<dbReference type="Gene3D" id="3.40.640.10">
    <property type="entry name" value="Type I PLP-dependent aspartate aminotransferase-like (Major domain)"/>
    <property type="match status" value="1"/>
</dbReference>
<dbReference type="SUPFAM" id="SSF53383">
    <property type="entry name" value="PLP-dependent transferases"/>
    <property type="match status" value="1"/>
</dbReference>
<feature type="binding site" evidence="4">
    <location>
        <position position="271"/>
    </location>
    <ligand>
        <name>N(2)-acetyl-L-ornithine</name>
        <dbReference type="ChEBI" id="CHEBI:57805"/>
    </ligand>
</feature>
<keyword evidence="4" id="KW-0028">Amino-acid biosynthesis</keyword>
<evidence type="ECO:0000313" key="6">
    <source>
        <dbReference type="Proteomes" id="UP000050783"/>
    </source>
</evidence>
<feature type="binding site" evidence="4">
    <location>
        <begin position="214"/>
        <end position="217"/>
    </location>
    <ligand>
        <name>pyridoxal 5'-phosphate</name>
        <dbReference type="ChEBI" id="CHEBI:597326"/>
    </ligand>
</feature>
<gene>
    <name evidence="5" type="primary">aruC</name>
    <name evidence="4" type="synonym">argD</name>
    <name evidence="5" type="ORF">RUA4292_01448</name>
</gene>
<feature type="binding site" evidence="4">
    <location>
        <position position="272"/>
    </location>
    <ligand>
        <name>pyridoxal 5'-phosphate</name>
        <dbReference type="ChEBI" id="CHEBI:597326"/>
    </ligand>
</feature>
<dbReference type="GO" id="GO:0030170">
    <property type="term" value="F:pyridoxal phosphate binding"/>
    <property type="evidence" value="ECO:0007669"/>
    <property type="project" value="InterPro"/>
</dbReference>
<dbReference type="PANTHER" id="PTHR11986:SF113">
    <property type="entry name" value="SUCCINYLORNITHINE TRANSAMINASE"/>
    <property type="match status" value="1"/>
</dbReference>
<name>A0A0P1ECC9_9RHOB</name>
<comment type="pathway">
    <text evidence="4">Amino-acid biosynthesis; L-arginine biosynthesis; N(2)-acetyl-L-ornithine from L-glutamate: step 4/4.</text>
</comment>
<dbReference type="PANTHER" id="PTHR11986">
    <property type="entry name" value="AMINOTRANSFERASE CLASS III"/>
    <property type="match status" value="1"/>
</dbReference>
<keyword evidence="2 4" id="KW-0808">Transferase</keyword>
<dbReference type="EC" id="2.6.1.11" evidence="4"/>
<comment type="cofactor">
    <cofactor evidence="4">
        <name>pyridoxal 5'-phosphate</name>
        <dbReference type="ChEBI" id="CHEBI:597326"/>
    </cofactor>
    <text evidence="4">Binds 1 pyridoxal phosphate per subunit.</text>
</comment>
<dbReference type="GO" id="GO:0006526">
    <property type="term" value="P:L-arginine biosynthetic process"/>
    <property type="evidence" value="ECO:0007669"/>
    <property type="project" value="UniProtKB-UniRule"/>
</dbReference>
<comment type="similarity">
    <text evidence="4">Belongs to the class-III pyridoxal-phosphate-dependent aminotransferase family. ArgD subfamily.</text>
</comment>
<dbReference type="Proteomes" id="UP000050783">
    <property type="component" value="Unassembled WGS sequence"/>
</dbReference>
<reference evidence="5 6" key="1">
    <citation type="submission" date="2015-09" db="EMBL/GenBank/DDBJ databases">
        <authorList>
            <consortium name="Swine Surveillance"/>
        </authorList>
    </citation>
    <scope>NUCLEOTIDE SEQUENCE [LARGE SCALE GENOMIC DNA]</scope>
    <source>
        <strain evidence="5 6">CECT 4292</strain>
    </source>
</reference>
<dbReference type="OrthoDB" id="9801834at2"/>
<sequence>MIPSVLPTYNRAPLTFVKGEGAWLTEADGRRFLDLGAGIAVNALGHAHPALVNALTEQAHALWHVSNLYHIPQQQALADKLVEHTFADTVFFTNSGTESCELAVKMARKYFYDKDQPERVEIITFDGSFHGRSSAGIAAAGSEKMTKGFGPLLPGFVHVTFGDLDGVTNAITDKTAAIMIEPVQGEGGIRPVPDAELKALRQICDDNGLLLILDEVQCGVGRTGKLFAHEWAGTTPDIMMVAKGIGGGFPLGAVLATEDAASGMTAGTHGSTYGGNPLGCAVGCAVIDQVATPAFLEGVNRKAGMLRQKLEGLIAEHPEVFEEVRGTGLMLGLKCKAPNIDMVNAGYDNEVITVPAADNVIRLLPPLTLTEDDIAQAVIRLDKAAAQVEESMASAYDTPE</sequence>
<comment type="subunit">
    <text evidence="4">Homodimer.</text>
</comment>
<evidence type="ECO:0000256" key="1">
    <source>
        <dbReference type="ARBA" id="ARBA00022576"/>
    </source>
</evidence>
<evidence type="ECO:0000256" key="4">
    <source>
        <dbReference type="HAMAP-Rule" id="MF_01107"/>
    </source>
</evidence>
<dbReference type="PROSITE" id="PS00600">
    <property type="entry name" value="AA_TRANSFER_CLASS_3"/>
    <property type="match status" value="1"/>
</dbReference>
<accession>A0A0P1ECC9</accession>
<feature type="binding site" evidence="4">
    <location>
        <begin position="96"/>
        <end position="97"/>
    </location>
    <ligand>
        <name>pyridoxal 5'-phosphate</name>
        <dbReference type="ChEBI" id="CHEBI:597326"/>
    </ligand>
</feature>
<dbReference type="PIRSF" id="PIRSF000521">
    <property type="entry name" value="Transaminase_4ab_Lys_Orn"/>
    <property type="match status" value="1"/>
</dbReference>
<evidence type="ECO:0000256" key="3">
    <source>
        <dbReference type="ARBA" id="ARBA00022898"/>
    </source>
</evidence>
<dbReference type="UniPathway" id="UPA00068">
    <property type="reaction ID" value="UER00109"/>
</dbReference>
<feature type="modified residue" description="N6-(pyridoxal phosphate)lysine" evidence="4">
    <location>
        <position position="243"/>
    </location>
</feature>
<dbReference type="InterPro" id="IPR015421">
    <property type="entry name" value="PyrdxlP-dep_Trfase_major"/>
</dbReference>
<dbReference type="NCBIfam" id="TIGR00707">
    <property type="entry name" value="argD"/>
    <property type="match status" value="1"/>
</dbReference>